<dbReference type="AlphaFoldDB" id="A0AAW3NBX5"/>
<sequence>MGAAAMPDGTPAATVECVVQTSGAASGLPASSRAQDERDWPAGGAVALSDTRLDAMRGGFDLPGGLQVSFGISRVAFVNGNLVTTTNFNIPDVSQITAQQAQALAAANLGALIQVGPGNAAQSGALPGLTGAVIQNTLSNQHIQALTTIDTSVNTLSMFKNLNIMSTLNNALTGALPGR</sequence>
<protein>
    <recommendedName>
        <fullName evidence="3">Lipoprotein</fullName>
    </recommendedName>
</protein>
<organism evidence="1 2">
    <name type="scientific">Burkholderia ubonensis</name>
    <dbReference type="NCBI Taxonomy" id="101571"/>
    <lineage>
        <taxon>Bacteria</taxon>
        <taxon>Pseudomonadati</taxon>
        <taxon>Pseudomonadota</taxon>
        <taxon>Betaproteobacteria</taxon>
        <taxon>Burkholderiales</taxon>
        <taxon>Burkholderiaceae</taxon>
        <taxon>Burkholderia</taxon>
        <taxon>Burkholderia cepacia complex</taxon>
    </lineage>
</organism>
<evidence type="ECO:0000313" key="1">
    <source>
        <dbReference type="EMBL" id="KVT50153.1"/>
    </source>
</evidence>
<accession>A0AAW3NBX5</accession>
<proteinExistence type="predicted"/>
<reference evidence="1 2" key="1">
    <citation type="submission" date="2015-11" db="EMBL/GenBank/DDBJ databases">
        <title>Expanding the genomic diversity of Burkholderia species for the development of highly accurate diagnostics.</title>
        <authorList>
            <person name="Sahl J."/>
            <person name="Keim P."/>
            <person name="Wagner D."/>
        </authorList>
    </citation>
    <scope>NUCLEOTIDE SEQUENCE [LARGE SCALE GENOMIC DNA]</scope>
    <source>
        <strain evidence="1 2">MSMB1137WGS</strain>
    </source>
</reference>
<evidence type="ECO:0008006" key="3">
    <source>
        <dbReference type="Google" id="ProtNLM"/>
    </source>
</evidence>
<gene>
    <name evidence="1" type="ORF">WK53_12095</name>
</gene>
<name>A0AAW3NBX5_9BURK</name>
<comment type="caution">
    <text evidence="1">The sequence shown here is derived from an EMBL/GenBank/DDBJ whole genome shotgun (WGS) entry which is preliminary data.</text>
</comment>
<dbReference type="Proteomes" id="UP000056732">
    <property type="component" value="Unassembled WGS sequence"/>
</dbReference>
<dbReference type="EMBL" id="LPDO01000099">
    <property type="protein sequence ID" value="KVT50153.1"/>
    <property type="molecule type" value="Genomic_DNA"/>
</dbReference>
<evidence type="ECO:0000313" key="2">
    <source>
        <dbReference type="Proteomes" id="UP000056732"/>
    </source>
</evidence>